<accession>M2R799</accession>
<gene>
    <name evidence="1" type="ORF">COCSADRAFT_334930</name>
</gene>
<evidence type="ECO:0000313" key="2">
    <source>
        <dbReference type="Proteomes" id="UP000016934"/>
    </source>
</evidence>
<keyword evidence="2" id="KW-1185">Reference proteome</keyword>
<name>M2R799_COCSN</name>
<sequence>MKCPRHHQKAVFLRMFLQIAKCAPDHHTRSNLAKIQSHRTYNSKCSLWMVLEALPESKQTTVVPVVYKIADQGMLAGRLI</sequence>
<evidence type="ECO:0000313" key="1">
    <source>
        <dbReference type="EMBL" id="EMD62869.1"/>
    </source>
</evidence>
<reference evidence="1 2" key="1">
    <citation type="journal article" date="2012" name="PLoS Pathog.">
        <title>Diverse lifestyles and strategies of plant pathogenesis encoded in the genomes of eighteen Dothideomycetes fungi.</title>
        <authorList>
            <person name="Ohm R.A."/>
            <person name="Feau N."/>
            <person name="Henrissat B."/>
            <person name="Schoch C.L."/>
            <person name="Horwitz B.A."/>
            <person name="Barry K.W."/>
            <person name="Condon B.J."/>
            <person name="Copeland A.C."/>
            <person name="Dhillon B."/>
            <person name="Glaser F."/>
            <person name="Hesse C.N."/>
            <person name="Kosti I."/>
            <person name="LaButti K."/>
            <person name="Lindquist E.A."/>
            <person name="Lucas S."/>
            <person name="Salamov A.A."/>
            <person name="Bradshaw R.E."/>
            <person name="Ciuffetti L."/>
            <person name="Hamelin R.C."/>
            <person name="Kema G.H.J."/>
            <person name="Lawrence C."/>
            <person name="Scott J.A."/>
            <person name="Spatafora J.W."/>
            <person name="Turgeon B.G."/>
            <person name="de Wit P.J.G.M."/>
            <person name="Zhong S."/>
            <person name="Goodwin S.B."/>
            <person name="Grigoriev I.V."/>
        </authorList>
    </citation>
    <scope>NUCLEOTIDE SEQUENCE [LARGE SCALE GENOMIC DNA]</scope>
    <source>
        <strain evidence="2">ND90Pr / ATCC 201652</strain>
    </source>
</reference>
<dbReference type="AlphaFoldDB" id="M2R799"/>
<dbReference type="HOGENOM" id="CLU_2589590_0_0_1"/>
<dbReference type="GeneID" id="19137193"/>
<reference evidence="2" key="2">
    <citation type="journal article" date="2013" name="PLoS Genet.">
        <title>Comparative genome structure, secondary metabolite, and effector coding capacity across Cochliobolus pathogens.</title>
        <authorList>
            <person name="Condon B.J."/>
            <person name="Leng Y."/>
            <person name="Wu D."/>
            <person name="Bushley K.E."/>
            <person name="Ohm R.A."/>
            <person name="Otillar R."/>
            <person name="Martin J."/>
            <person name="Schackwitz W."/>
            <person name="Grimwood J."/>
            <person name="MohdZainudin N."/>
            <person name="Xue C."/>
            <person name="Wang R."/>
            <person name="Manning V.A."/>
            <person name="Dhillon B."/>
            <person name="Tu Z.J."/>
            <person name="Steffenson B.J."/>
            <person name="Salamov A."/>
            <person name="Sun H."/>
            <person name="Lowry S."/>
            <person name="LaButti K."/>
            <person name="Han J."/>
            <person name="Copeland A."/>
            <person name="Lindquist E."/>
            <person name="Barry K."/>
            <person name="Schmutz J."/>
            <person name="Baker S.E."/>
            <person name="Ciuffetti L.M."/>
            <person name="Grigoriev I.V."/>
            <person name="Zhong S."/>
            <person name="Turgeon B.G."/>
        </authorList>
    </citation>
    <scope>NUCLEOTIDE SEQUENCE [LARGE SCALE GENOMIC DNA]</scope>
    <source>
        <strain evidence="2">ND90Pr / ATCC 201652</strain>
    </source>
</reference>
<proteinExistence type="predicted"/>
<dbReference type="RefSeq" id="XP_007701185.1">
    <property type="nucleotide sequence ID" value="XM_007702995.1"/>
</dbReference>
<dbReference type="EMBL" id="KB445645">
    <property type="protein sequence ID" value="EMD62869.1"/>
    <property type="molecule type" value="Genomic_DNA"/>
</dbReference>
<organism evidence="1 2">
    <name type="scientific">Cochliobolus sativus (strain ND90Pr / ATCC 201652)</name>
    <name type="common">Common root rot and spot blotch fungus</name>
    <name type="synonym">Bipolaris sorokiniana</name>
    <dbReference type="NCBI Taxonomy" id="665912"/>
    <lineage>
        <taxon>Eukaryota</taxon>
        <taxon>Fungi</taxon>
        <taxon>Dikarya</taxon>
        <taxon>Ascomycota</taxon>
        <taxon>Pezizomycotina</taxon>
        <taxon>Dothideomycetes</taxon>
        <taxon>Pleosporomycetidae</taxon>
        <taxon>Pleosporales</taxon>
        <taxon>Pleosporineae</taxon>
        <taxon>Pleosporaceae</taxon>
        <taxon>Bipolaris</taxon>
    </lineage>
</organism>
<dbReference type="KEGG" id="bsc:COCSADRAFT_334930"/>
<protein>
    <submittedName>
        <fullName evidence="1">Uncharacterized protein</fullName>
    </submittedName>
</protein>
<dbReference type="Proteomes" id="UP000016934">
    <property type="component" value="Unassembled WGS sequence"/>
</dbReference>